<dbReference type="PANTHER" id="PTHR46388:SF2">
    <property type="entry name" value="NHL REPEAT-CONTAINING PROTEIN 2"/>
    <property type="match status" value="1"/>
</dbReference>
<dbReference type="Pfam" id="PF01436">
    <property type="entry name" value="NHL"/>
    <property type="match status" value="1"/>
</dbReference>
<dbReference type="EMBL" id="BRZA01000001">
    <property type="protein sequence ID" value="GLC88054.1"/>
    <property type="molecule type" value="Genomic_DNA"/>
</dbReference>
<keyword evidence="8" id="KW-1185">Reference proteome</keyword>
<dbReference type="PROSITE" id="PS51272">
    <property type="entry name" value="SLH"/>
    <property type="match status" value="3"/>
</dbReference>
<dbReference type="InterPro" id="IPR056822">
    <property type="entry name" value="TEN_NHL"/>
</dbReference>
<sequence>MKRSMSLVTVCILILSLIVQPPFAYAGTGGEISTVAGGRYGELGDGGLAVDAELANPSAVAVDNNGNLYIADTTNNKIRKVDAITKEISTIAGNGTYGYSGDGNSALNAELRSPSGVAVDADGNIYITDKYNNRIRKVGTDGIISTVVGTGESDFGGDNSSADTAKIKSPSGIMIDNTGSLYIADTGNHRIRKVTNGIITTIAGAGYGTFSGDGGPAVDAELNYPQTIAMDNIGNLYIADTNNNRIRKVDTNGIISTVAGSGSRGYSGDGGLAIDAQLNEPEGITVDSSGNLYIADTDNYRIRKVMPSGRISTIAGTGNYGYSGDGGSGTLAQLNGPVGLALDNDANLYIADKFNYAIRKQTSYIPSSDVSLNNITLSSGTLSPAFAANTTNYTASVVNGISTIRITPTTADNFITVKVNGEDVASGTQSGDINLNVGDNPITLVALAEDGVTTKTYTIVVKRLASSDASLGQLALSTGTLSPAFNFNTTSYSANVSQSAITVTPTALDPLATVKVNGQAVTNGTVSQTIPLNIGSNPITVIVTAQNGTTTKTYTIDVTRTIGENTDLSGLLLSDGTLSPAFGAGTTSYTSNVDHDIKNIIITPTAADASATVTVNGGPITNGTALIPLMVGDNTIAIQVTAEDGLATKIYTVVVNRAKSKNADLSDLTLSSGELLPSFVPGTFKTSVDYQVSSITVMPTLSDTVNATATVSLYSNSGVLVSGPFPVASGTMSPSLPLSIGNNTIMVLVTAHDGTTKTYTVTVKRGTSSNTDLNNLTLSSGTLIPAFAGTYVANVEHSVSSITVTPTLSDAMNATVTVGVYNSGGTLISGPFPVQSGAPSPALALSVGNNEIRLNVTAQGQTTRTYTINVVRARQVEIPKPPSGGGTLPSTPTEVIPTPPVDKSLGTVKIEIDQASGSITSFVNITPAQIVAAISKVQSINNAMVRIAIQNEQNAANHMMVAVPKESTKILHDKGVGLEIATNDAQLVIENSSMEGVDSDFYFGLNLEQKDNERTVRKVLANNNIHVVTNPVTIETNLPKRPVVVTLPLKDVTLPTNSVEREAFLASLSIFIEHSDGEKKVVTPKVTTMTNGQVGLRFTVNKFSTFTIIQTAEETTDTHTAYIKGYSDGTFGPERNVTRAQVATMIARILGYQDGTSVSVAPFKDIASTHHAVGAIAFVKEQGIMNGDANGNFRAEENITRAQMATVVANFKQLHIEENVTITFNDTNGHWAQWIIEANRAAGIINGRQDGSFAPDAHLTRAQAVVMMNRMFEREPLSGIVTPSFTDVKATHWAFKEIEAAINIRTNN</sequence>
<feature type="domain" description="SLH" evidence="6">
    <location>
        <begin position="1219"/>
        <end position="1282"/>
    </location>
</feature>
<evidence type="ECO:0000256" key="2">
    <source>
        <dbReference type="ARBA" id="ARBA00022737"/>
    </source>
</evidence>
<dbReference type="Gene3D" id="2.120.10.30">
    <property type="entry name" value="TolB, C-terminal domain"/>
    <property type="match status" value="3"/>
</dbReference>
<gene>
    <name evidence="7" type="ORF">LYSBPC_11810</name>
</gene>
<evidence type="ECO:0000313" key="7">
    <source>
        <dbReference type="EMBL" id="GLC88054.1"/>
    </source>
</evidence>
<dbReference type="InterPro" id="IPR025883">
    <property type="entry name" value="Cadherin-like_domain"/>
</dbReference>
<evidence type="ECO:0000256" key="3">
    <source>
        <dbReference type="PROSITE-ProRule" id="PRU00504"/>
    </source>
</evidence>
<evidence type="ECO:0000259" key="6">
    <source>
        <dbReference type="PROSITE" id="PS51272"/>
    </source>
</evidence>
<dbReference type="Gene3D" id="2.60.40.10">
    <property type="entry name" value="Immunoglobulins"/>
    <property type="match status" value="1"/>
</dbReference>
<comment type="caution">
    <text evidence="7">The sequence shown here is derived from an EMBL/GenBank/DDBJ whole genome shotgun (WGS) entry which is preliminary data.</text>
</comment>
<feature type="chain" id="PRO_5045945416" description="SLH domain-containing protein" evidence="5">
    <location>
        <begin position="27"/>
        <end position="1308"/>
    </location>
</feature>
<dbReference type="InterPro" id="IPR001119">
    <property type="entry name" value="SLH_dom"/>
</dbReference>
<name>A0ABQ5NJ52_9BACI</name>
<feature type="repeat" description="NHL" evidence="3">
    <location>
        <begin position="216"/>
        <end position="252"/>
    </location>
</feature>
<dbReference type="PROSITE" id="PS51125">
    <property type="entry name" value="NHL"/>
    <property type="match status" value="3"/>
</dbReference>
<feature type="repeat" description="NHL" evidence="3">
    <location>
        <begin position="275"/>
        <end position="308"/>
    </location>
</feature>
<dbReference type="Proteomes" id="UP001065593">
    <property type="component" value="Unassembled WGS sequence"/>
</dbReference>
<feature type="domain" description="SLH" evidence="6">
    <location>
        <begin position="1159"/>
        <end position="1218"/>
    </location>
</feature>
<dbReference type="InterPro" id="IPR011042">
    <property type="entry name" value="6-blade_b-propeller_TolB-like"/>
</dbReference>
<dbReference type="CDD" id="cd14953">
    <property type="entry name" value="NHL_like_1"/>
    <property type="match status" value="1"/>
</dbReference>
<dbReference type="InterPro" id="IPR001258">
    <property type="entry name" value="NHL_repeat"/>
</dbReference>
<dbReference type="Pfam" id="PF12733">
    <property type="entry name" value="Cadherin-like"/>
    <property type="match status" value="5"/>
</dbReference>
<keyword evidence="2" id="KW-0677">Repeat</keyword>
<evidence type="ECO:0000313" key="8">
    <source>
        <dbReference type="Proteomes" id="UP001065593"/>
    </source>
</evidence>
<reference evidence="7" key="1">
    <citation type="submission" date="2022-08" db="EMBL/GenBank/DDBJ databases">
        <title>Draft genome sequence of Lysinibacillus sp. strain KH24.</title>
        <authorList>
            <person name="Kanbe H."/>
            <person name="Itoh H."/>
        </authorList>
    </citation>
    <scope>NUCLEOTIDE SEQUENCE</scope>
    <source>
        <strain evidence="7">KH24</strain>
    </source>
</reference>
<proteinExistence type="predicted"/>
<dbReference type="Pfam" id="PF00395">
    <property type="entry name" value="SLH"/>
    <property type="match status" value="3"/>
</dbReference>
<evidence type="ECO:0000256" key="5">
    <source>
        <dbReference type="SAM" id="SignalP"/>
    </source>
</evidence>
<evidence type="ECO:0000256" key="4">
    <source>
        <dbReference type="SAM" id="MobiDB-lite"/>
    </source>
</evidence>
<dbReference type="SUPFAM" id="SSF101898">
    <property type="entry name" value="NHL repeat"/>
    <property type="match status" value="1"/>
</dbReference>
<organism evidence="7 8">
    <name type="scientific">Lysinibacillus piscis</name>
    <dbReference type="NCBI Taxonomy" id="2518931"/>
    <lineage>
        <taxon>Bacteria</taxon>
        <taxon>Bacillati</taxon>
        <taxon>Bacillota</taxon>
        <taxon>Bacilli</taxon>
        <taxon>Bacillales</taxon>
        <taxon>Bacillaceae</taxon>
        <taxon>Lysinibacillus</taxon>
    </lineage>
</organism>
<feature type="signal peptide" evidence="5">
    <location>
        <begin position="1"/>
        <end position="26"/>
    </location>
</feature>
<feature type="repeat" description="NHL" evidence="3">
    <location>
        <begin position="110"/>
        <end position="141"/>
    </location>
</feature>
<dbReference type="PANTHER" id="PTHR46388">
    <property type="entry name" value="NHL REPEAT-CONTAINING PROTEIN 2"/>
    <property type="match status" value="1"/>
</dbReference>
<feature type="region of interest" description="Disordered" evidence="4">
    <location>
        <begin position="877"/>
        <end position="900"/>
    </location>
</feature>
<accession>A0ABQ5NJ52</accession>
<protein>
    <recommendedName>
        <fullName evidence="6">SLH domain-containing protein</fullName>
    </recommendedName>
</protein>
<keyword evidence="1 5" id="KW-0732">Signal</keyword>
<evidence type="ECO:0000256" key="1">
    <source>
        <dbReference type="ARBA" id="ARBA00022729"/>
    </source>
</evidence>
<dbReference type="RefSeq" id="WP_264987767.1">
    <property type="nucleotide sequence ID" value="NZ_BRZA01000001.1"/>
</dbReference>
<dbReference type="Pfam" id="PF25021">
    <property type="entry name" value="TEN_NHL"/>
    <property type="match status" value="4"/>
</dbReference>
<feature type="domain" description="SLH" evidence="6">
    <location>
        <begin position="1091"/>
        <end position="1157"/>
    </location>
</feature>
<dbReference type="InterPro" id="IPR013783">
    <property type="entry name" value="Ig-like_fold"/>
</dbReference>